<keyword evidence="3" id="KW-1185">Reference proteome</keyword>
<evidence type="ECO:0000256" key="1">
    <source>
        <dbReference type="SAM" id="MobiDB-lite"/>
    </source>
</evidence>
<gene>
    <name evidence="2" type="ORF">PENNAL_c0687G00180</name>
</gene>
<organism evidence="2 3">
    <name type="scientific">Penicillium nalgiovense</name>
    <dbReference type="NCBI Taxonomy" id="60175"/>
    <lineage>
        <taxon>Eukaryota</taxon>
        <taxon>Fungi</taxon>
        <taxon>Dikarya</taxon>
        <taxon>Ascomycota</taxon>
        <taxon>Pezizomycotina</taxon>
        <taxon>Eurotiomycetes</taxon>
        <taxon>Eurotiomycetidae</taxon>
        <taxon>Eurotiales</taxon>
        <taxon>Aspergillaceae</taxon>
        <taxon>Penicillium</taxon>
    </lineage>
</organism>
<evidence type="ECO:0000313" key="2">
    <source>
        <dbReference type="EMBL" id="OQE42620.1"/>
    </source>
</evidence>
<dbReference type="EMBL" id="MOOB01000687">
    <property type="protein sequence ID" value="OQE42620.1"/>
    <property type="molecule type" value="Genomic_DNA"/>
</dbReference>
<protein>
    <submittedName>
        <fullName evidence="2">Uncharacterized protein</fullName>
    </submittedName>
</protein>
<evidence type="ECO:0000313" key="3">
    <source>
        <dbReference type="Proteomes" id="UP000191691"/>
    </source>
</evidence>
<feature type="non-terminal residue" evidence="2">
    <location>
        <position position="250"/>
    </location>
</feature>
<sequence length="250" mass="28536">MHWSTEIPKSGQHRRGASHQKDTARVILRQHQIMTAKAPSITVLVWQIFRLVVLLCQRSMTTIHLDRRPNPNLLSNLLRLILRPRKPLLVQVSWSVQGRSQHLIMNTLRSTGIPSPPTYTALPTDQSYVKMYLWSLSRLSIRLIDSKLVILSTFMLTPPLYQRKSQSTHCWIATPQALATSLIFTLTPPLYQRKTQSTHCWIATPQALATSLIFTLTPPLYQRKTQSTHCWIATPQALATSLIFTLTPTQ</sequence>
<reference evidence="3" key="1">
    <citation type="journal article" date="2017" name="Nat. Microbiol.">
        <title>Global analysis of biosynthetic gene clusters reveals vast potential of secondary metabolite production in Penicillium species.</title>
        <authorList>
            <person name="Nielsen J.C."/>
            <person name="Grijseels S."/>
            <person name="Prigent S."/>
            <person name="Ji B."/>
            <person name="Dainat J."/>
            <person name="Nielsen K.F."/>
            <person name="Frisvad J.C."/>
            <person name="Workman M."/>
            <person name="Nielsen J."/>
        </authorList>
    </citation>
    <scope>NUCLEOTIDE SEQUENCE [LARGE SCALE GENOMIC DNA]</scope>
    <source>
        <strain evidence="3">IBT 13039</strain>
    </source>
</reference>
<comment type="caution">
    <text evidence="2">The sequence shown here is derived from an EMBL/GenBank/DDBJ whole genome shotgun (WGS) entry which is preliminary data.</text>
</comment>
<accession>A0A1V6UW25</accession>
<feature type="region of interest" description="Disordered" evidence="1">
    <location>
        <begin position="1"/>
        <end position="22"/>
    </location>
</feature>
<proteinExistence type="predicted"/>
<dbReference type="Proteomes" id="UP000191691">
    <property type="component" value="Unassembled WGS sequence"/>
</dbReference>
<name>A0A1V6UW25_PENNA</name>
<dbReference type="AlphaFoldDB" id="A0A1V6UW25"/>